<comment type="function">
    <text evidence="17">UDP-N-acetylglucosamine--dolichyl-phosphate N-acetylglucosaminephosphotransferase that operates in the biosynthetic pathway of dolichol-linked oligosaccharides, the glycan precursors employed in protein asparagine (N)-glycosylation. The assembly of dolichol-linked oligosaccharides begins on the cytosolic side of the endoplasmic reticulum membrane and finishes in its lumen. The sequential addition of sugars to dolichol pyrophosphate produces dolichol-linked oligosaccharides containing fourteen sugars, including two GlcNAcs, nine mannoses and three glucoses. Once assembled, the oligosaccharide is transferred from the lipid to nascent proteins by oligosaccharyltransferases. Catalyzes the initial step of dolichol-linked oligosaccharide biosynthesis, transfering GlcNAc-1-P from cytosolic UDP-GlcNAc onto the carrier lipid dolichyl phosphate (P-dolichol), yielding GlcNAc-P-P-dolichol embedded in the cytoplasmic leaflet of the endoplasmic reticulum membrane.</text>
</comment>
<evidence type="ECO:0000313" key="21">
    <source>
        <dbReference type="Proteomes" id="UP000750522"/>
    </source>
</evidence>
<dbReference type="EC" id="2.7.8.15" evidence="5"/>
<evidence type="ECO:0000256" key="14">
    <source>
        <dbReference type="ARBA" id="ARBA00023136"/>
    </source>
</evidence>
<evidence type="ECO:0000256" key="10">
    <source>
        <dbReference type="ARBA" id="ARBA00022723"/>
    </source>
</evidence>
<dbReference type="InterPro" id="IPR000715">
    <property type="entry name" value="Glycosyl_transferase_4"/>
</dbReference>
<evidence type="ECO:0000256" key="8">
    <source>
        <dbReference type="ARBA" id="ARBA00022679"/>
    </source>
</evidence>
<evidence type="ECO:0000256" key="13">
    <source>
        <dbReference type="ARBA" id="ARBA00022989"/>
    </source>
</evidence>
<keyword evidence="14 19" id="KW-0472">Membrane</keyword>
<evidence type="ECO:0000256" key="15">
    <source>
        <dbReference type="ARBA" id="ARBA00029567"/>
    </source>
</evidence>
<evidence type="ECO:0000256" key="2">
    <source>
        <dbReference type="ARBA" id="ARBA00004477"/>
    </source>
</evidence>
<keyword evidence="9 19" id="KW-0812">Transmembrane</keyword>
<evidence type="ECO:0000256" key="9">
    <source>
        <dbReference type="ARBA" id="ARBA00022692"/>
    </source>
</evidence>
<comment type="pathway">
    <text evidence="3">Protein modification; protein glycosylation.</text>
</comment>
<feature type="transmembrane region" description="Helical" evidence="19">
    <location>
        <begin position="78"/>
        <end position="102"/>
    </location>
</feature>
<keyword evidence="10" id="KW-0479">Metal-binding</keyword>
<feature type="transmembrane region" description="Helical" evidence="19">
    <location>
        <begin position="324"/>
        <end position="344"/>
    </location>
</feature>
<evidence type="ECO:0000256" key="4">
    <source>
        <dbReference type="ARBA" id="ARBA00009317"/>
    </source>
</evidence>
<evidence type="ECO:0000256" key="3">
    <source>
        <dbReference type="ARBA" id="ARBA00004922"/>
    </source>
</evidence>
<evidence type="ECO:0000256" key="19">
    <source>
        <dbReference type="SAM" id="Phobius"/>
    </source>
</evidence>
<dbReference type="PANTHER" id="PTHR10571">
    <property type="entry name" value="UDP-N-ACETYLGLUCOSAMINE--DOLICHYL-PHOSPHATE N-ACETYLGLUCOSAMINEPHOSPHOTRANSFERASE"/>
    <property type="match status" value="1"/>
</dbReference>
<evidence type="ECO:0000256" key="17">
    <source>
        <dbReference type="ARBA" id="ARBA00044717"/>
    </source>
</evidence>
<feature type="transmembrane region" description="Helical" evidence="19">
    <location>
        <begin position="213"/>
        <end position="232"/>
    </location>
</feature>
<dbReference type="AlphaFoldDB" id="A0A9P5G3Q7"/>
<evidence type="ECO:0000256" key="16">
    <source>
        <dbReference type="ARBA" id="ARBA00033238"/>
    </source>
</evidence>
<feature type="transmembrane region" description="Helical" evidence="19">
    <location>
        <begin position="269"/>
        <end position="288"/>
    </location>
</feature>
<evidence type="ECO:0000256" key="1">
    <source>
        <dbReference type="ARBA" id="ARBA00001946"/>
    </source>
</evidence>
<proteinExistence type="inferred from homology"/>
<dbReference type="Pfam" id="PF00953">
    <property type="entry name" value="Glycos_transf_4"/>
    <property type="match status" value="1"/>
</dbReference>
<dbReference type="GO" id="GO:0046872">
    <property type="term" value="F:metal ion binding"/>
    <property type="evidence" value="ECO:0007669"/>
    <property type="project" value="UniProtKB-KW"/>
</dbReference>
<comment type="cofactor">
    <cofactor evidence="1">
        <name>Mg(2+)</name>
        <dbReference type="ChEBI" id="CHEBI:18420"/>
    </cofactor>
</comment>
<keyword evidence="11" id="KW-0256">Endoplasmic reticulum</keyword>
<dbReference type="Proteomes" id="UP000750522">
    <property type="component" value="Unassembled WGS sequence"/>
</dbReference>
<evidence type="ECO:0000256" key="6">
    <source>
        <dbReference type="ARBA" id="ARBA00017659"/>
    </source>
</evidence>
<keyword evidence="7" id="KW-0328">Glycosyltransferase</keyword>
<keyword evidence="8" id="KW-0808">Transferase</keyword>
<dbReference type="GO" id="GO:0006488">
    <property type="term" value="P:dolichol-linked oligosaccharide biosynthetic process"/>
    <property type="evidence" value="ECO:0007669"/>
    <property type="project" value="InterPro"/>
</dbReference>
<feature type="transmembrane region" description="Helical" evidence="19">
    <location>
        <begin position="35"/>
        <end position="57"/>
    </location>
</feature>
<evidence type="ECO:0000256" key="7">
    <source>
        <dbReference type="ARBA" id="ARBA00022676"/>
    </source>
</evidence>
<dbReference type="GO" id="GO:0005789">
    <property type="term" value="C:endoplasmic reticulum membrane"/>
    <property type="evidence" value="ECO:0007669"/>
    <property type="project" value="UniProtKB-SubCell"/>
</dbReference>
<feature type="transmembrane region" description="Helical" evidence="19">
    <location>
        <begin position="170"/>
        <end position="193"/>
    </location>
</feature>
<gene>
    <name evidence="20" type="ORF">DV451_003015</name>
</gene>
<feature type="transmembrane region" description="Helical" evidence="19">
    <location>
        <begin position="239"/>
        <end position="257"/>
    </location>
</feature>
<evidence type="ECO:0000256" key="12">
    <source>
        <dbReference type="ARBA" id="ARBA00022842"/>
    </source>
</evidence>
<dbReference type="GO" id="GO:0016757">
    <property type="term" value="F:glycosyltransferase activity"/>
    <property type="evidence" value="ECO:0007669"/>
    <property type="project" value="UniProtKB-KW"/>
</dbReference>
<evidence type="ECO:0000256" key="18">
    <source>
        <dbReference type="ARBA" id="ARBA00045078"/>
    </source>
</evidence>
<feature type="transmembrane region" description="Helical" evidence="19">
    <location>
        <begin position="139"/>
        <end position="158"/>
    </location>
</feature>
<feature type="transmembrane region" description="Helical" evidence="19">
    <location>
        <begin position="430"/>
        <end position="452"/>
    </location>
</feature>
<comment type="subcellular location">
    <subcellularLocation>
        <location evidence="2">Endoplasmic reticulum membrane</location>
        <topology evidence="2">Multi-pass membrane protein</topology>
    </subcellularLocation>
</comment>
<reference evidence="20" key="2">
    <citation type="submission" date="2020-01" db="EMBL/GenBank/DDBJ databases">
        <authorList>
            <person name="Perkins V."/>
            <person name="Lessard M.-H."/>
            <person name="Dugat-Bony E."/>
            <person name="Frenette M."/>
            <person name="Labrie S."/>
        </authorList>
    </citation>
    <scope>NUCLEOTIDE SEQUENCE</scope>
    <source>
        <strain evidence="20">LMA-70</strain>
    </source>
</reference>
<reference evidence="20" key="1">
    <citation type="journal article" date="2020" name="Front. Microbiol.">
        <title>Phenotypic and Genetic Characterization of the Cheese Ripening Yeast Geotrichum candidum.</title>
        <authorList>
            <person name="Perkins V."/>
            <person name="Vignola S."/>
            <person name="Lessard M.H."/>
            <person name="Plante P.L."/>
            <person name="Corbeil J."/>
            <person name="Dugat-Bony E."/>
            <person name="Frenette M."/>
            <person name="Labrie S."/>
        </authorList>
    </citation>
    <scope>NUCLEOTIDE SEQUENCE</scope>
    <source>
        <strain evidence="20">LMA-70</strain>
    </source>
</reference>
<protein>
    <recommendedName>
        <fullName evidence="6">UDP-N-acetylglucosamine--dolichyl-phosphate N-acetylglucosaminephosphotransferase</fullName>
        <ecNumber evidence="5">2.7.8.15</ecNumber>
    </recommendedName>
    <alternativeName>
        <fullName evidence="15">GlcNAc-1-P transferase</fullName>
    </alternativeName>
    <alternativeName>
        <fullName evidence="16">N-acetylglucosamine-1-phosphate transferase</fullName>
    </alternativeName>
</protein>
<feature type="transmembrane region" description="Helical" evidence="19">
    <location>
        <begin position="300"/>
        <end position="318"/>
    </location>
</feature>
<comment type="catalytic activity">
    <reaction evidence="18">
        <text>a di-trans,poly-cis-dolichyl phosphate + UDP-N-acetyl-alpha-D-glucosamine = an N-acetyl-alpha-D-glucosaminyl-diphospho-di-trans,poly-cis-dolichol + UMP</text>
        <dbReference type="Rhea" id="RHEA:13289"/>
        <dbReference type="Rhea" id="RHEA-COMP:19498"/>
        <dbReference type="Rhea" id="RHEA-COMP:19507"/>
        <dbReference type="ChEBI" id="CHEBI:57683"/>
        <dbReference type="ChEBI" id="CHEBI:57705"/>
        <dbReference type="ChEBI" id="CHEBI:57865"/>
        <dbReference type="ChEBI" id="CHEBI:58427"/>
        <dbReference type="EC" id="2.7.8.15"/>
    </reaction>
    <physiologicalReaction direction="left-to-right" evidence="18">
        <dbReference type="Rhea" id="RHEA:13290"/>
    </physiologicalReaction>
</comment>
<comment type="caution">
    <text evidence="20">The sequence shown here is derived from an EMBL/GenBank/DDBJ whole genome shotgun (WGS) entry which is preliminary data.</text>
</comment>
<dbReference type="CDD" id="cd06855">
    <property type="entry name" value="GT_GPT_euk"/>
    <property type="match status" value="1"/>
</dbReference>
<comment type="similarity">
    <text evidence="4">Belongs to the glycosyltransferase 4 family.</text>
</comment>
<dbReference type="InterPro" id="IPR033895">
    <property type="entry name" value="GPT"/>
</dbReference>
<sequence>MMAHSTRLLLLSGASVLAGIALIFNKEGSPLISSLGFALVGGTVTFHMIPALGPSFIRVGLSGRDLNKVEQRVLPETMGAVAALVYLFCLFFFIPFMFYSYFVTATSGGGNRDEGLDLSSLVVSNGKGRTLAKFPHNKLAGYLSGLLCLQSMFILGVADDLFDIRWRNKFFLPAIAAIPLLIVYFVDFGVTHVMVPQFLHPWLGQTLDIGVGYYFYMAAVAIFCPNSINIYAGVNGLEVGQSLVIGISILINDFLYISRPHHPAADSHLLSAFLLIPFLGVTSALLYHNWFPANVFVGDTYCYIAGMVFAVTGILGHFSKTILLFFIPQIFNFVYSAPQLFKIIECPRHRMPRLNHKTGLLEPSKVVFEKPPSAFLVKIFLILEKLRLLGVYRSETKPTEIVAVSNLTVMNLTLVNLGPLREDKLTATLMVGQFVFCVVALGIRHSIATLIFGKDNI</sequence>
<evidence type="ECO:0000313" key="20">
    <source>
        <dbReference type="EMBL" id="KAF5099359.1"/>
    </source>
</evidence>
<evidence type="ECO:0000256" key="5">
    <source>
        <dbReference type="ARBA" id="ARBA00013225"/>
    </source>
</evidence>
<dbReference type="GO" id="GO:0003975">
    <property type="term" value="F:UDP-N-acetylglucosamine-dolichyl-phosphate N-acetylglucosaminephosphotransferase activity"/>
    <property type="evidence" value="ECO:0007669"/>
    <property type="project" value="UniProtKB-EC"/>
</dbReference>
<keyword evidence="13 19" id="KW-1133">Transmembrane helix</keyword>
<dbReference type="PANTHER" id="PTHR10571:SF0">
    <property type="entry name" value="UDP-N-ACETYLGLUCOSAMINE--DOLICHYL-PHOSPHATE N-ACETYLGLUCOSAMINEPHOSPHOTRANSFERASE"/>
    <property type="match status" value="1"/>
</dbReference>
<organism evidence="20 21">
    <name type="scientific">Geotrichum candidum</name>
    <name type="common">Oospora lactis</name>
    <name type="synonym">Dipodascus geotrichum</name>
    <dbReference type="NCBI Taxonomy" id="1173061"/>
    <lineage>
        <taxon>Eukaryota</taxon>
        <taxon>Fungi</taxon>
        <taxon>Dikarya</taxon>
        <taxon>Ascomycota</taxon>
        <taxon>Saccharomycotina</taxon>
        <taxon>Dipodascomycetes</taxon>
        <taxon>Dipodascales</taxon>
        <taxon>Dipodascaceae</taxon>
        <taxon>Geotrichum</taxon>
    </lineage>
</organism>
<evidence type="ECO:0000256" key="11">
    <source>
        <dbReference type="ARBA" id="ARBA00022824"/>
    </source>
</evidence>
<keyword evidence="12" id="KW-0460">Magnesium</keyword>
<name>A0A9P5G3Q7_GEOCN</name>
<dbReference type="EMBL" id="QQZK01000060">
    <property type="protein sequence ID" value="KAF5099359.1"/>
    <property type="molecule type" value="Genomic_DNA"/>
</dbReference>
<accession>A0A9P5G3Q7</accession>